<keyword evidence="7" id="KW-0812">Transmembrane</keyword>
<dbReference type="PIRSF" id="PIRSF000478">
    <property type="entry name" value="TP_PyNP"/>
    <property type="match status" value="1"/>
</dbReference>
<sequence length="442" mass="46963">MRAVDVIRKKRDGGKLTPEEIAFFVQGAVSGTGWMPYQVSALLMAIYFRGMDLEETACLTQAMAASGQRWDWSDLPGPVVDKHSTGGVGDKTSLILAPLAAACGVYVPMMSGRGLGHTGGTLDKLEAIPGFRVEWEPEQIRSILRDVGLIMMGPTAAMAPADRILYALRDVTATVESIPLITASILSKKIAEGIAALVLDVKCGRGAFMKHRPDAEALALSLQQVGTAAGLRLVTLLTAMDAPLGCCIGNALEVKEAIETLQGRGPEDITALSVRLAAHMVLLGGLADSLAQAEARVRQALQSGQGLERFRRCVMQQGGDPRVLDRPELLPQAPHVEAWRAPRAGYVAALHADRLGQASMLLGAGRARLEDTVDPAVGIVCRVRPGQKVSPGECLLEVHYRQDQSLKAALPLLEQAVILEDGPPAALPNEPLVLHTWGAGTA</sequence>
<dbReference type="Gene3D" id="1.20.970.10">
    <property type="entry name" value="Transferase, Pyrimidine Nucleoside Phosphorylase, Chain C"/>
    <property type="match status" value="1"/>
</dbReference>
<evidence type="ECO:0000313" key="10">
    <source>
        <dbReference type="Proteomes" id="UP000542342"/>
    </source>
</evidence>
<dbReference type="GO" id="GO:0006213">
    <property type="term" value="P:pyrimidine nucleoside metabolic process"/>
    <property type="evidence" value="ECO:0007669"/>
    <property type="project" value="InterPro"/>
</dbReference>
<evidence type="ECO:0000256" key="3">
    <source>
        <dbReference type="ARBA" id="ARBA00011892"/>
    </source>
</evidence>
<dbReference type="Gene3D" id="3.40.1030.10">
    <property type="entry name" value="Nucleoside phosphorylase/phosphoribosyltransferase catalytic domain"/>
    <property type="match status" value="1"/>
</dbReference>
<comment type="caution">
    <text evidence="9">The sequence shown here is derived from an EMBL/GenBank/DDBJ whole genome shotgun (WGS) entry which is preliminary data.</text>
</comment>
<dbReference type="Pfam" id="PF07831">
    <property type="entry name" value="PYNP_C"/>
    <property type="match status" value="1"/>
</dbReference>
<evidence type="ECO:0000256" key="7">
    <source>
        <dbReference type="SAM" id="Phobius"/>
    </source>
</evidence>
<evidence type="ECO:0000313" key="9">
    <source>
        <dbReference type="EMBL" id="MBA2227330.1"/>
    </source>
</evidence>
<keyword evidence="4 9" id="KW-0328">Glycosyltransferase</keyword>
<name>A0A7V8VFY5_9BACT</name>
<dbReference type="Pfam" id="PF00591">
    <property type="entry name" value="Glycos_transf_3"/>
    <property type="match status" value="1"/>
</dbReference>
<protein>
    <recommendedName>
        <fullName evidence="3">thymidine phosphorylase</fullName>
        <ecNumber evidence="3">2.4.2.4</ecNumber>
    </recommendedName>
</protein>
<keyword evidence="5 9" id="KW-0808">Transferase</keyword>
<organism evidence="9 10">
    <name type="scientific">Thermogemmata fonticola</name>
    <dbReference type="NCBI Taxonomy" id="2755323"/>
    <lineage>
        <taxon>Bacteria</taxon>
        <taxon>Pseudomonadati</taxon>
        <taxon>Planctomycetota</taxon>
        <taxon>Planctomycetia</taxon>
        <taxon>Gemmatales</taxon>
        <taxon>Gemmataceae</taxon>
        <taxon>Thermogemmata</taxon>
    </lineage>
</organism>
<comment type="subunit">
    <text evidence="2">Homodimer.</text>
</comment>
<comment type="similarity">
    <text evidence="1">Belongs to the thymidine/pyrimidine-nucleoside phosphorylase family.</text>
</comment>
<dbReference type="InterPro" id="IPR036320">
    <property type="entry name" value="Glycosyl_Trfase_fam3_N_dom_sf"/>
</dbReference>
<dbReference type="InterPro" id="IPR000053">
    <property type="entry name" value="Thymidine/pyrmidine_PPase"/>
</dbReference>
<keyword evidence="10" id="KW-1185">Reference proteome</keyword>
<dbReference type="PANTHER" id="PTHR10515">
    <property type="entry name" value="THYMIDINE PHOSPHORYLASE"/>
    <property type="match status" value="1"/>
</dbReference>
<evidence type="ECO:0000256" key="2">
    <source>
        <dbReference type="ARBA" id="ARBA00011738"/>
    </source>
</evidence>
<dbReference type="PROSITE" id="PS00647">
    <property type="entry name" value="THYMID_PHOSPHORYLASE"/>
    <property type="match status" value="1"/>
</dbReference>
<dbReference type="Proteomes" id="UP000542342">
    <property type="component" value="Unassembled WGS sequence"/>
</dbReference>
<accession>A0A7V8VFY5</accession>
<gene>
    <name evidence="9" type="ORF">H0921_14310</name>
</gene>
<dbReference type="InterPro" id="IPR017459">
    <property type="entry name" value="Glycosyl_Trfase_fam3_N_dom"/>
</dbReference>
<evidence type="ECO:0000256" key="6">
    <source>
        <dbReference type="ARBA" id="ARBA00048550"/>
    </source>
</evidence>
<evidence type="ECO:0000256" key="1">
    <source>
        <dbReference type="ARBA" id="ARBA00006915"/>
    </source>
</evidence>
<dbReference type="InterPro" id="IPR018090">
    <property type="entry name" value="Pyrmidine_PPas_bac/euk"/>
</dbReference>
<dbReference type="Gene3D" id="3.90.1170.30">
    <property type="entry name" value="Pyrimidine nucleoside phosphorylase-like, C-terminal domain"/>
    <property type="match status" value="1"/>
</dbReference>
<dbReference type="GO" id="GO:0006206">
    <property type="term" value="P:pyrimidine nucleobase metabolic process"/>
    <property type="evidence" value="ECO:0007669"/>
    <property type="project" value="InterPro"/>
</dbReference>
<evidence type="ECO:0000256" key="5">
    <source>
        <dbReference type="ARBA" id="ARBA00022679"/>
    </source>
</evidence>
<reference evidence="9 10" key="1">
    <citation type="submission" date="2020-07" db="EMBL/GenBank/DDBJ databases">
        <title>Thermogemmata thermophila gen. nov., sp. nov., a novel moderate thermophilic planctomycete from a Kamchatka hot spring.</title>
        <authorList>
            <person name="Elcheninov A.G."/>
            <person name="Podosokorskaya O.A."/>
            <person name="Kovaleva O.L."/>
            <person name="Novikov A."/>
            <person name="Bonch-Osmolovskaya E.A."/>
            <person name="Toshchakov S.V."/>
            <person name="Kublanov I.V."/>
        </authorList>
    </citation>
    <scope>NUCLEOTIDE SEQUENCE [LARGE SCALE GENOMIC DNA]</scope>
    <source>
        <strain evidence="9 10">2918</strain>
    </source>
</reference>
<evidence type="ECO:0000256" key="4">
    <source>
        <dbReference type="ARBA" id="ARBA00022676"/>
    </source>
</evidence>
<keyword evidence="7" id="KW-1133">Transmembrane helix</keyword>
<dbReference type="SUPFAM" id="SSF52418">
    <property type="entry name" value="Nucleoside phosphorylase/phosphoribosyltransferase catalytic domain"/>
    <property type="match status" value="1"/>
</dbReference>
<dbReference type="AlphaFoldDB" id="A0A7V8VFY5"/>
<dbReference type="NCBIfam" id="TIGR02644">
    <property type="entry name" value="Y_phosphoryl"/>
    <property type="match status" value="1"/>
</dbReference>
<dbReference type="NCBIfam" id="NF004490">
    <property type="entry name" value="PRK05820.1"/>
    <property type="match status" value="1"/>
</dbReference>
<dbReference type="GO" id="GO:0009032">
    <property type="term" value="F:thymidine phosphorylase activity"/>
    <property type="evidence" value="ECO:0007669"/>
    <property type="project" value="UniProtKB-EC"/>
</dbReference>
<dbReference type="PANTHER" id="PTHR10515:SF0">
    <property type="entry name" value="THYMIDINE PHOSPHORYLASE"/>
    <property type="match status" value="1"/>
</dbReference>
<dbReference type="FunFam" id="3.40.1030.10:FF:000003">
    <property type="entry name" value="Pyrimidine-nucleoside phosphorylase"/>
    <property type="match status" value="1"/>
</dbReference>
<dbReference type="InterPro" id="IPR000312">
    <property type="entry name" value="Glycosyl_Trfase_fam3"/>
</dbReference>
<evidence type="ECO:0000259" key="8">
    <source>
        <dbReference type="SMART" id="SM00941"/>
    </source>
</evidence>
<dbReference type="InterPro" id="IPR036566">
    <property type="entry name" value="PYNP-like_C_sf"/>
</dbReference>
<dbReference type="SUPFAM" id="SSF47648">
    <property type="entry name" value="Nucleoside phosphorylase/phosphoribosyltransferase N-terminal domain"/>
    <property type="match status" value="1"/>
</dbReference>
<keyword evidence="7" id="KW-0472">Membrane</keyword>
<dbReference type="InterPro" id="IPR017872">
    <property type="entry name" value="Pyrmidine_PPase_CS"/>
</dbReference>
<feature type="domain" description="Pyrimidine nucleoside phosphorylase C-terminal" evidence="8">
    <location>
        <begin position="346"/>
        <end position="420"/>
    </location>
</feature>
<feature type="transmembrane region" description="Helical" evidence="7">
    <location>
        <begin position="21"/>
        <end position="48"/>
    </location>
</feature>
<dbReference type="InterPro" id="IPR013102">
    <property type="entry name" value="PYNP_C"/>
</dbReference>
<proteinExistence type="inferred from homology"/>
<dbReference type="Pfam" id="PF02885">
    <property type="entry name" value="Glycos_trans_3N"/>
    <property type="match status" value="1"/>
</dbReference>
<dbReference type="SUPFAM" id="SSF54680">
    <property type="entry name" value="Pyrimidine nucleoside phosphorylase C-terminal domain"/>
    <property type="match status" value="1"/>
</dbReference>
<dbReference type="SMART" id="SM00941">
    <property type="entry name" value="PYNP_C"/>
    <property type="match status" value="1"/>
</dbReference>
<dbReference type="GO" id="GO:0004645">
    <property type="term" value="F:1,4-alpha-oligoglucan phosphorylase activity"/>
    <property type="evidence" value="ECO:0007669"/>
    <property type="project" value="InterPro"/>
</dbReference>
<dbReference type="InterPro" id="IPR035902">
    <property type="entry name" value="Nuc_phospho_transferase"/>
</dbReference>
<comment type="catalytic activity">
    <reaction evidence="6">
        <text>thymidine + phosphate = 2-deoxy-alpha-D-ribose 1-phosphate + thymine</text>
        <dbReference type="Rhea" id="RHEA:16037"/>
        <dbReference type="ChEBI" id="CHEBI:17748"/>
        <dbReference type="ChEBI" id="CHEBI:17821"/>
        <dbReference type="ChEBI" id="CHEBI:43474"/>
        <dbReference type="ChEBI" id="CHEBI:57259"/>
        <dbReference type="EC" id="2.4.2.4"/>
    </reaction>
</comment>
<dbReference type="GO" id="GO:0005829">
    <property type="term" value="C:cytosol"/>
    <property type="evidence" value="ECO:0007669"/>
    <property type="project" value="TreeGrafter"/>
</dbReference>
<dbReference type="EC" id="2.4.2.4" evidence="3"/>
<dbReference type="EMBL" id="JACEFB010000013">
    <property type="protein sequence ID" value="MBA2227330.1"/>
    <property type="molecule type" value="Genomic_DNA"/>
</dbReference>